<dbReference type="PANTHER" id="PTHR35006:SF1">
    <property type="entry name" value="BLL2941 PROTEIN"/>
    <property type="match status" value="1"/>
</dbReference>
<reference evidence="2 3" key="1">
    <citation type="submission" date="2018-01" db="EMBL/GenBank/DDBJ databases">
        <title>Halomonas endophytica sp. nov., isolated from storage liquid in the stems of Populus euphratica.</title>
        <authorList>
            <person name="Chen C."/>
        </authorList>
    </citation>
    <scope>NUCLEOTIDE SEQUENCE [LARGE SCALE GENOMIC DNA]</scope>
    <source>
        <strain evidence="2 3">MC28</strain>
    </source>
</reference>
<dbReference type="PROSITE" id="PS51819">
    <property type="entry name" value="VOC"/>
    <property type="match status" value="1"/>
</dbReference>
<comment type="caution">
    <text evidence="2">The sequence shown here is derived from an EMBL/GenBank/DDBJ whole genome shotgun (WGS) entry which is preliminary data.</text>
</comment>
<dbReference type="AlphaFoldDB" id="A0A2N7U7X5"/>
<evidence type="ECO:0000313" key="2">
    <source>
        <dbReference type="EMBL" id="PMR76519.1"/>
    </source>
</evidence>
<name>A0A2N7U7X5_9GAMM</name>
<sequence length="134" mass="14784">MIAYTMVGTKNLEKALAFYDPLFTEMGWDVCWKDDSCVSYGKEGDLDFPRFFVGYPFDGQAASVGNGTMTAFQFAAPEQVDKLYEIAISNGGGDEGAPGYRPQYAEGFYAAYVRDGDGNKLAFVVYPDEAEEEK</sequence>
<gene>
    <name evidence="2" type="ORF">C1H69_05615</name>
</gene>
<dbReference type="Gene3D" id="3.10.180.10">
    <property type="entry name" value="2,3-Dihydroxybiphenyl 1,2-Dioxygenase, domain 1"/>
    <property type="match status" value="1"/>
</dbReference>
<accession>A0A2N7U7X5</accession>
<dbReference type="OrthoDB" id="9800438at2"/>
<dbReference type="PANTHER" id="PTHR35006">
    <property type="entry name" value="GLYOXALASE FAMILY PROTEIN (AFU_ORTHOLOGUE AFUA_5G14830)"/>
    <property type="match status" value="1"/>
</dbReference>
<dbReference type="Proteomes" id="UP000235803">
    <property type="component" value="Unassembled WGS sequence"/>
</dbReference>
<dbReference type="InterPro" id="IPR029068">
    <property type="entry name" value="Glyas_Bleomycin-R_OHBP_Dase"/>
</dbReference>
<dbReference type="EMBL" id="PNRF01000012">
    <property type="protein sequence ID" value="PMR76519.1"/>
    <property type="molecule type" value="Genomic_DNA"/>
</dbReference>
<proteinExistence type="predicted"/>
<dbReference type="RefSeq" id="WP_102652423.1">
    <property type="nucleotide sequence ID" value="NZ_PNRF01000012.1"/>
</dbReference>
<keyword evidence="3" id="KW-1185">Reference proteome</keyword>
<dbReference type="InterPro" id="IPR037523">
    <property type="entry name" value="VOC_core"/>
</dbReference>
<dbReference type="CDD" id="cd07262">
    <property type="entry name" value="VOC_like"/>
    <property type="match status" value="1"/>
</dbReference>
<dbReference type="SUPFAM" id="SSF54593">
    <property type="entry name" value="Glyoxalase/Bleomycin resistance protein/Dihydroxybiphenyl dioxygenase"/>
    <property type="match status" value="1"/>
</dbReference>
<evidence type="ECO:0000313" key="3">
    <source>
        <dbReference type="Proteomes" id="UP000235803"/>
    </source>
</evidence>
<protein>
    <submittedName>
        <fullName evidence="2">VOC family protein</fullName>
    </submittedName>
</protein>
<evidence type="ECO:0000259" key="1">
    <source>
        <dbReference type="PROSITE" id="PS51819"/>
    </source>
</evidence>
<organism evidence="2 3">
    <name type="scientific">Billgrantia endophytica</name>
    <dbReference type="NCBI Taxonomy" id="2033802"/>
    <lineage>
        <taxon>Bacteria</taxon>
        <taxon>Pseudomonadati</taxon>
        <taxon>Pseudomonadota</taxon>
        <taxon>Gammaproteobacteria</taxon>
        <taxon>Oceanospirillales</taxon>
        <taxon>Halomonadaceae</taxon>
        <taxon>Billgrantia</taxon>
    </lineage>
</organism>
<feature type="domain" description="VOC" evidence="1">
    <location>
        <begin position="1"/>
        <end position="126"/>
    </location>
</feature>